<dbReference type="AlphaFoldDB" id="A0A645IL19"/>
<dbReference type="EMBL" id="VSSQ01117615">
    <property type="protein sequence ID" value="MPN51967.1"/>
    <property type="molecule type" value="Genomic_DNA"/>
</dbReference>
<name>A0A645IL19_9ZZZZ</name>
<gene>
    <name evidence="1" type="ORF">SDC9_199619</name>
</gene>
<organism evidence="1">
    <name type="scientific">bioreactor metagenome</name>
    <dbReference type="NCBI Taxonomy" id="1076179"/>
    <lineage>
        <taxon>unclassified sequences</taxon>
        <taxon>metagenomes</taxon>
        <taxon>ecological metagenomes</taxon>
    </lineage>
</organism>
<comment type="caution">
    <text evidence="1">The sequence shown here is derived from an EMBL/GenBank/DDBJ whole genome shotgun (WGS) entry which is preliminary data.</text>
</comment>
<accession>A0A645IL19</accession>
<reference evidence="1" key="1">
    <citation type="submission" date="2019-08" db="EMBL/GenBank/DDBJ databases">
        <authorList>
            <person name="Kucharzyk K."/>
            <person name="Murdoch R.W."/>
            <person name="Higgins S."/>
            <person name="Loffler F."/>
        </authorList>
    </citation>
    <scope>NUCLEOTIDE SEQUENCE</scope>
</reference>
<sequence>MHDGQGQAKALFHPQREFLEFLFSGIAETNQLQSLIHAFPAGNAPLYPVIFQIVAGRHKGIKAGILNNGANAVAHGVQPAFRGFPPELDLACVR</sequence>
<protein>
    <submittedName>
        <fullName evidence="1">Uncharacterized protein</fullName>
    </submittedName>
</protein>
<proteinExistence type="predicted"/>
<evidence type="ECO:0000313" key="1">
    <source>
        <dbReference type="EMBL" id="MPN51967.1"/>
    </source>
</evidence>